<gene>
    <name evidence="4" type="ORF">SAMN05660236_3883</name>
</gene>
<evidence type="ECO:0000256" key="3">
    <source>
        <dbReference type="ARBA" id="ARBA00023098"/>
    </source>
</evidence>
<dbReference type="Pfam" id="PF04336">
    <property type="entry name" value="ACP_PD"/>
    <property type="match status" value="1"/>
</dbReference>
<reference evidence="4 5" key="1">
    <citation type="submission" date="2017-02" db="EMBL/GenBank/DDBJ databases">
        <authorList>
            <person name="Peterson S.W."/>
        </authorList>
    </citation>
    <scope>NUCLEOTIDE SEQUENCE [LARGE SCALE GENOMIC DNA]</scope>
    <source>
        <strain evidence="4 5">DSM 25262</strain>
    </source>
</reference>
<keyword evidence="3" id="KW-0443">Lipid metabolism</keyword>
<dbReference type="PANTHER" id="PTHR38764">
    <property type="entry name" value="ACYL CARRIER PROTEIN PHOSPHODIESTERASE"/>
    <property type="match status" value="1"/>
</dbReference>
<evidence type="ECO:0000313" key="5">
    <source>
        <dbReference type="Proteomes" id="UP000190961"/>
    </source>
</evidence>
<dbReference type="STRING" id="688867.SAMN05660236_3883"/>
<organism evidence="4 5">
    <name type="scientific">Ohtaekwangia koreensis</name>
    <dbReference type="NCBI Taxonomy" id="688867"/>
    <lineage>
        <taxon>Bacteria</taxon>
        <taxon>Pseudomonadati</taxon>
        <taxon>Bacteroidota</taxon>
        <taxon>Cytophagia</taxon>
        <taxon>Cytophagales</taxon>
        <taxon>Fulvivirgaceae</taxon>
        <taxon>Ohtaekwangia</taxon>
    </lineage>
</organism>
<evidence type="ECO:0000256" key="2">
    <source>
        <dbReference type="ARBA" id="ARBA00022801"/>
    </source>
</evidence>
<evidence type="ECO:0000256" key="1">
    <source>
        <dbReference type="ARBA" id="ARBA00022516"/>
    </source>
</evidence>
<accession>A0A1T5LUB4</accession>
<dbReference type="PANTHER" id="PTHR38764:SF1">
    <property type="entry name" value="ACYL CARRIER PROTEIN PHOSPHODIESTERASE"/>
    <property type="match status" value="1"/>
</dbReference>
<dbReference type="RefSeq" id="WP_079688389.1">
    <property type="nucleotide sequence ID" value="NZ_FUZU01000002.1"/>
</dbReference>
<dbReference type="InterPro" id="IPR007431">
    <property type="entry name" value="ACP_PD"/>
</dbReference>
<dbReference type="AlphaFoldDB" id="A0A1T5LUB4"/>
<keyword evidence="2" id="KW-0378">Hydrolase</keyword>
<dbReference type="OrthoDB" id="8442777at2"/>
<protein>
    <submittedName>
        <fullName evidence="4">Acyl carrier protein phosphodiesterase</fullName>
    </submittedName>
</protein>
<name>A0A1T5LUB4_9BACT</name>
<dbReference type="EMBL" id="FUZU01000002">
    <property type="protein sequence ID" value="SKC79168.1"/>
    <property type="molecule type" value="Genomic_DNA"/>
</dbReference>
<keyword evidence="5" id="KW-1185">Reference proteome</keyword>
<evidence type="ECO:0000313" key="4">
    <source>
        <dbReference type="EMBL" id="SKC79168.1"/>
    </source>
</evidence>
<dbReference type="GO" id="GO:0006633">
    <property type="term" value="P:fatty acid biosynthetic process"/>
    <property type="evidence" value="ECO:0007669"/>
    <property type="project" value="InterPro"/>
</dbReference>
<sequence>MNFLAHLYLSGDSSDIMIGNFIADFVKGKSSLQQFDSKIVKGIELHRSIDEFTDKHPVVKQSKDRLRATYRHYAGVIVDVFYDHYLAKNWSNYHDAPLADFAAKAYATIQQRDSVLPAAVKQMLPYMIRGNWLVHYGETEGIHQALTGMSRRTPYESHMDEAVVDLRKYYDEFKSEFEVFFPELKNHANFFLQSRQ</sequence>
<dbReference type="PIRSF" id="PIRSF011489">
    <property type="entry name" value="DUF479"/>
    <property type="match status" value="1"/>
</dbReference>
<dbReference type="GO" id="GO:0008770">
    <property type="term" value="F:[acyl-carrier-protein] phosphodiesterase activity"/>
    <property type="evidence" value="ECO:0007669"/>
    <property type="project" value="InterPro"/>
</dbReference>
<keyword evidence="1" id="KW-0444">Lipid biosynthesis</keyword>
<proteinExistence type="predicted"/>
<dbReference type="Proteomes" id="UP000190961">
    <property type="component" value="Unassembled WGS sequence"/>
</dbReference>